<keyword evidence="2" id="KW-0732">Signal</keyword>
<gene>
    <name evidence="4" type="primary">axeA1_3</name>
    <name evidence="4" type="ORF">MFFC18_41620</name>
</gene>
<dbReference type="Gene3D" id="3.40.50.1820">
    <property type="entry name" value="alpha/beta hydrolase"/>
    <property type="match status" value="1"/>
</dbReference>
<evidence type="ECO:0000256" key="2">
    <source>
        <dbReference type="SAM" id="SignalP"/>
    </source>
</evidence>
<sequence length="311" mass="34756" precursor="true">MNALLFRSPLVPACLCLLAIIVGNHGYAQEAKQHTTIELWPDGLPADAKPLTEKQIEEAKSKTTDERIFHVESPMLTIYEPPAEKKNGTAVVICPGGGYYMLAYKHEGIDLAKWFNEQGVTAFLLKYRVPRRQEKIHWEPMQDVQRAIRIVRSRADQYKIDSDRIGVLGFSAGGHLTVMAGTQFETQSYDPVDDADKLSCRPNFICPIYAAYLGNDYKDDVVELGDLVNVTENTPPTFMAVTADDNMRGAQAGLLLARLLQNGVKAEVHVWQEGGHGYGLYKRGKATDGWEENLKVWLELNGFLNSPTKDE</sequence>
<dbReference type="STRING" id="980251.GCA_001642875_00738"/>
<feature type="signal peptide" evidence="2">
    <location>
        <begin position="1"/>
        <end position="28"/>
    </location>
</feature>
<reference evidence="4 5" key="1">
    <citation type="submission" date="2019-08" db="EMBL/GenBank/DDBJ databases">
        <title>Deep-cultivation of Planctomycetes and their phenomic and genomic characterization uncovers novel biology.</title>
        <authorList>
            <person name="Wiegand S."/>
            <person name="Jogler M."/>
            <person name="Boedeker C."/>
            <person name="Pinto D."/>
            <person name="Vollmers J."/>
            <person name="Rivas-Marin E."/>
            <person name="Kohn T."/>
            <person name="Peeters S.H."/>
            <person name="Heuer A."/>
            <person name="Rast P."/>
            <person name="Oberbeckmann S."/>
            <person name="Bunk B."/>
            <person name="Jeske O."/>
            <person name="Meyerdierks A."/>
            <person name="Storesund J.E."/>
            <person name="Kallscheuer N."/>
            <person name="Luecker S."/>
            <person name="Lage O.M."/>
            <person name="Pohl T."/>
            <person name="Merkel B.J."/>
            <person name="Hornburger P."/>
            <person name="Mueller R.-W."/>
            <person name="Bruemmer F."/>
            <person name="Labrenz M."/>
            <person name="Spormann A.M."/>
            <person name="Op den Camp H."/>
            <person name="Overmann J."/>
            <person name="Amann R."/>
            <person name="Jetten M.S.M."/>
            <person name="Mascher T."/>
            <person name="Medema M.H."/>
            <person name="Devos D.P."/>
            <person name="Kaster A.-K."/>
            <person name="Ovreas L."/>
            <person name="Rohde M."/>
            <person name="Galperin M.Y."/>
            <person name="Jogler C."/>
        </authorList>
    </citation>
    <scope>NUCLEOTIDE SEQUENCE [LARGE SCALE GENOMIC DNA]</scope>
    <source>
        <strain evidence="4 5">FC18</strain>
    </source>
</reference>
<feature type="domain" description="BD-FAE-like" evidence="3">
    <location>
        <begin position="76"/>
        <end position="190"/>
    </location>
</feature>
<organism evidence="4 5">
    <name type="scientific">Mariniblastus fucicola</name>
    <dbReference type="NCBI Taxonomy" id="980251"/>
    <lineage>
        <taxon>Bacteria</taxon>
        <taxon>Pseudomonadati</taxon>
        <taxon>Planctomycetota</taxon>
        <taxon>Planctomycetia</taxon>
        <taxon>Pirellulales</taxon>
        <taxon>Pirellulaceae</taxon>
        <taxon>Mariniblastus</taxon>
    </lineage>
</organism>
<evidence type="ECO:0000313" key="4">
    <source>
        <dbReference type="EMBL" id="QEG24245.1"/>
    </source>
</evidence>
<dbReference type="GO" id="GO:0046555">
    <property type="term" value="F:acetylxylan esterase activity"/>
    <property type="evidence" value="ECO:0007669"/>
    <property type="project" value="UniProtKB-EC"/>
</dbReference>
<dbReference type="EC" id="3.1.1.72" evidence="4"/>
<protein>
    <submittedName>
        <fullName evidence="4">Acetylxylan esterase</fullName>
        <ecNumber evidence="4">3.1.1.72</ecNumber>
    </submittedName>
</protein>
<evidence type="ECO:0000313" key="5">
    <source>
        <dbReference type="Proteomes" id="UP000322214"/>
    </source>
</evidence>
<evidence type="ECO:0000259" key="3">
    <source>
        <dbReference type="Pfam" id="PF20434"/>
    </source>
</evidence>
<dbReference type="EMBL" id="CP042912">
    <property type="protein sequence ID" value="QEG24245.1"/>
    <property type="molecule type" value="Genomic_DNA"/>
</dbReference>
<dbReference type="PANTHER" id="PTHR48081:SF6">
    <property type="entry name" value="PEPTIDASE S9 PROLYL OLIGOPEPTIDASE CATALYTIC DOMAIN-CONTAINING PROTEIN"/>
    <property type="match status" value="1"/>
</dbReference>
<dbReference type="RefSeq" id="WP_075083524.1">
    <property type="nucleotide sequence ID" value="NZ_CP042912.1"/>
</dbReference>
<dbReference type="Proteomes" id="UP000322214">
    <property type="component" value="Chromosome"/>
</dbReference>
<dbReference type="InterPro" id="IPR049492">
    <property type="entry name" value="BD-FAE-like_dom"/>
</dbReference>
<feature type="chain" id="PRO_5023151686" evidence="2">
    <location>
        <begin position="29"/>
        <end position="311"/>
    </location>
</feature>
<proteinExistence type="predicted"/>
<dbReference type="AlphaFoldDB" id="A0A5B9PG92"/>
<dbReference type="InterPro" id="IPR050300">
    <property type="entry name" value="GDXG_lipolytic_enzyme"/>
</dbReference>
<keyword evidence="1 4" id="KW-0378">Hydrolase</keyword>
<keyword evidence="5" id="KW-1185">Reference proteome</keyword>
<evidence type="ECO:0000256" key="1">
    <source>
        <dbReference type="ARBA" id="ARBA00022801"/>
    </source>
</evidence>
<dbReference type="InterPro" id="IPR029058">
    <property type="entry name" value="AB_hydrolase_fold"/>
</dbReference>
<name>A0A5B9PG92_9BACT</name>
<dbReference type="Pfam" id="PF20434">
    <property type="entry name" value="BD-FAE"/>
    <property type="match status" value="1"/>
</dbReference>
<dbReference type="KEGG" id="mff:MFFC18_41620"/>
<dbReference type="SUPFAM" id="SSF53474">
    <property type="entry name" value="alpha/beta-Hydrolases"/>
    <property type="match status" value="1"/>
</dbReference>
<dbReference type="PANTHER" id="PTHR48081">
    <property type="entry name" value="AB HYDROLASE SUPERFAMILY PROTEIN C4A8.06C"/>
    <property type="match status" value="1"/>
</dbReference>
<accession>A0A5B9PG92</accession>